<feature type="domain" description="Glycosyl transferase family 1" evidence="1">
    <location>
        <begin position="217"/>
        <end position="366"/>
    </location>
</feature>
<evidence type="ECO:0000313" key="3">
    <source>
        <dbReference type="Proteomes" id="UP000249633"/>
    </source>
</evidence>
<gene>
    <name evidence="2" type="ORF">DI603_22335</name>
</gene>
<dbReference type="EMBL" id="QFOD01000032">
    <property type="protein sequence ID" value="PZP27308.1"/>
    <property type="molecule type" value="Genomic_DNA"/>
</dbReference>
<dbReference type="Gene3D" id="3.40.50.2000">
    <property type="entry name" value="Glycogen Phosphorylase B"/>
    <property type="match status" value="1"/>
</dbReference>
<dbReference type="PANTHER" id="PTHR46401">
    <property type="entry name" value="GLYCOSYLTRANSFERASE WBBK-RELATED"/>
    <property type="match status" value="1"/>
</dbReference>
<protein>
    <recommendedName>
        <fullName evidence="1">Glycosyl transferase family 1 domain-containing protein</fullName>
    </recommendedName>
</protein>
<reference evidence="2 3" key="1">
    <citation type="submission" date="2017-08" db="EMBL/GenBank/DDBJ databases">
        <title>Infants hospitalized years apart are colonized by the same room-sourced microbial strains.</title>
        <authorList>
            <person name="Brooks B."/>
            <person name="Olm M.R."/>
            <person name="Firek B.A."/>
            <person name="Baker R."/>
            <person name="Thomas B.C."/>
            <person name="Morowitz M.J."/>
            <person name="Banfield J.F."/>
        </authorList>
    </citation>
    <scope>NUCLEOTIDE SEQUENCE [LARGE SCALE GENOMIC DNA]</scope>
    <source>
        <strain evidence="2">S2_012_000_R2_81</strain>
    </source>
</reference>
<dbReference type="InterPro" id="IPR001296">
    <property type="entry name" value="Glyco_trans_1"/>
</dbReference>
<dbReference type="Proteomes" id="UP000249633">
    <property type="component" value="Unassembled WGS sequence"/>
</dbReference>
<evidence type="ECO:0000313" key="2">
    <source>
        <dbReference type="EMBL" id="PZP27308.1"/>
    </source>
</evidence>
<sequence>MNRVGILAHGFIDWGGGLDFLRLIIGSLAVSEKAPELHLLLPTRGPRLMARRLLNQVKFTARKLQGRPMQRAVTPDAAILAEFARSSGVALHVHQIDSGSAAIQTAVRRLKLDAVLPASQVFDLPATPWLGYIADLQHAHLPQFFAPEDIDVRNKAYQSMLEHAPSVIVNARAVAHDIARLFPEARARVVALPFSAAPRPEWLEWNEVPLERYGIESPYFIISNQFWQHKDHLTAFRALALLGESSREVQLVCTGEPHDFRNPDHFPMLMREAASLGIKDRLRVLGLIPKRDQIALMRASLAVVQPTLFEGGPGGGAVFDAVALGIPAIVSDIPVNREIDEPNVSFFHVSEPTSLAERMQARLRQGPAPASTASELLANGLRRRRACGDTLLAALAEAQGARPH</sequence>
<organism evidence="2 3">
    <name type="scientific">Roseateles depolymerans</name>
    <dbReference type="NCBI Taxonomy" id="76731"/>
    <lineage>
        <taxon>Bacteria</taxon>
        <taxon>Pseudomonadati</taxon>
        <taxon>Pseudomonadota</taxon>
        <taxon>Betaproteobacteria</taxon>
        <taxon>Burkholderiales</taxon>
        <taxon>Sphaerotilaceae</taxon>
        <taxon>Roseateles</taxon>
    </lineage>
</organism>
<dbReference type="SUPFAM" id="SSF53756">
    <property type="entry name" value="UDP-Glycosyltransferase/glycogen phosphorylase"/>
    <property type="match status" value="1"/>
</dbReference>
<evidence type="ECO:0000259" key="1">
    <source>
        <dbReference type="Pfam" id="PF00534"/>
    </source>
</evidence>
<dbReference type="Pfam" id="PF00534">
    <property type="entry name" value="Glycos_transf_1"/>
    <property type="match status" value="1"/>
</dbReference>
<accession>A0A2W5D9R6</accession>
<comment type="caution">
    <text evidence="2">The sequence shown here is derived from an EMBL/GenBank/DDBJ whole genome shotgun (WGS) entry which is preliminary data.</text>
</comment>
<dbReference type="PANTHER" id="PTHR46401:SF8">
    <property type="entry name" value="BLL6006 PROTEIN"/>
    <property type="match status" value="1"/>
</dbReference>
<dbReference type="GO" id="GO:0016757">
    <property type="term" value="F:glycosyltransferase activity"/>
    <property type="evidence" value="ECO:0007669"/>
    <property type="project" value="InterPro"/>
</dbReference>
<dbReference type="AlphaFoldDB" id="A0A2W5D9R6"/>
<name>A0A2W5D9R6_9BURK</name>
<proteinExistence type="predicted"/>